<name>A0ACC6M9E4_9BACI</name>
<comment type="caution">
    <text evidence="1">The sequence shown here is derived from an EMBL/GenBank/DDBJ whole genome shotgun (WGS) entry which is preliminary data.</text>
</comment>
<gene>
    <name evidence="1" type="ORF">SH601_16480</name>
</gene>
<reference evidence="1" key="1">
    <citation type="submission" date="2023-11" db="EMBL/GenBank/DDBJ databases">
        <title>Gracilibacillus pellucida a moderately halophilic bacterium isolated from saline soil in Xinjiang province.</title>
        <authorList>
            <person name="Zhang Z."/>
            <person name="Tan F."/>
            <person name="Wang Y."/>
            <person name="Xia M."/>
        </authorList>
    </citation>
    <scope>NUCLEOTIDE SEQUENCE</scope>
    <source>
        <strain evidence="1">S3-1-1</strain>
    </source>
</reference>
<evidence type="ECO:0000313" key="1">
    <source>
        <dbReference type="EMBL" id="MDX8047564.1"/>
    </source>
</evidence>
<accession>A0ACC6M9E4</accession>
<keyword evidence="2" id="KW-1185">Reference proteome</keyword>
<proteinExistence type="predicted"/>
<dbReference type="Proteomes" id="UP001277972">
    <property type="component" value="Unassembled WGS sequence"/>
</dbReference>
<organism evidence="1 2">
    <name type="scientific">Gracilibacillus pellucidus</name>
    <dbReference type="NCBI Taxonomy" id="3095368"/>
    <lineage>
        <taxon>Bacteria</taxon>
        <taxon>Bacillati</taxon>
        <taxon>Bacillota</taxon>
        <taxon>Bacilli</taxon>
        <taxon>Bacillales</taxon>
        <taxon>Bacillaceae</taxon>
        <taxon>Gracilibacillus</taxon>
    </lineage>
</organism>
<dbReference type="EMBL" id="JAWZSR010000015">
    <property type="protein sequence ID" value="MDX8047564.1"/>
    <property type="molecule type" value="Genomic_DNA"/>
</dbReference>
<evidence type="ECO:0000313" key="2">
    <source>
        <dbReference type="Proteomes" id="UP001277972"/>
    </source>
</evidence>
<sequence>MSIHSAFSFLLYTKEGKVLKQPITTANKRWIILGSLIIVIIILFTLFHNTVPSYNQQNESYSYRANYHFTVPQHWKNDPQRPIYLNGKYYYYYLYNGDYPEGNGTEWRLATSKDLVNWDDQGVAIPKYTNENGDAWSGSVVIDHNNTAGLGENSLIALVTQPSTNGIQAQYLWYSTDEGQTFQSLQDEPVMANPNAEDFRDPKIIWDEVNKQWVLLMAEGAKVGFYVSTNLQDWQYTADFQTEDIGIVECPDLFQLRADDGSMRWIMGVSANGLDQGKPNTYAYWIGDFDGNQFIADHKDPKWLDYGFDWYGGVTFEDGESDDYFSHRYALAWMNNWAYADQTPTQEEGFNGLDSIVRKIELKKNHTNGYYLVSQPIQKLNQLINETIHYPEMTVDGTVTLDDNVDSYQLSADISWDEAKNIGLRLRESANQERHIDVGFFPQDGYSYVNRTFTNQPDDTHTMTESTAPMDPLQKDAHIHILVDKTSIEVFLDDGEIAYSNLVFPRPEDQGISLFSEDGQAVFKNVEIHKMDAIE</sequence>
<protein>
    <submittedName>
        <fullName evidence="1">GH32 C-terminal domain-containing protein</fullName>
    </submittedName>
</protein>